<evidence type="ECO:0000259" key="4">
    <source>
        <dbReference type="PROSITE" id="PS01124"/>
    </source>
</evidence>
<dbReference type="PANTHER" id="PTHR43280">
    <property type="entry name" value="ARAC-FAMILY TRANSCRIPTIONAL REGULATOR"/>
    <property type="match status" value="1"/>
</dbReference>
<dbReference type="PANTHER" id="PTHR43280:SF32">
    <property type="entry name" value="TRANSCRIPTIONAL REGULATORY PROTEIN"/>
    <property type="match status" value="1"/>
</dbReference>
<dbReference type="PROSITE" id="PS01124">
    <property type="entry name" value="HTH_ARAC_FAMILY_2"/>
    <property type="match status" value="1"/>
</dbReference>
<keyword evidence="2" id="KW-0238">DNA-binding</keyword>
<keyword evidence="6" id="KW-1185">Reference proteome</keyword>
<dbReference type="EMBL" id="CP150845">
    <property type="protein sequence ID" value="WYZ18550.1"/>
    <property type="molecule type" value="Genomic_DNA"/>
</dbReference>
<dbReference type="InterPro" id="IPR020449">
    <property type="entry name" value="Tscrpt_reg_AraC-type_HTH"/>
</dbReference>
<evidence type="ECO:0000256" key="3">
    <source>
        <dbReference type="ARBA" id="ARBA00023163"/>
    </source>
</evidence>
<sequence length="266" mass="30508">MKKSITIKNKIETAELIKVSPFRKEIRKTKPHKHNNYFEVIYLLKGNGTHTIDYIQYPIDVPAIFFVRKEQVHHWDLDSVPEGYVLLLKKGFVERSLDSELKNLLSQVSALSCLNLKQNNTVETFFQLLITEDDFTVTEGILKALLAKIINTALPLATNKVKTSDVILLFRELLSNTSDLHNNVSYYAEKLNTTPQNLNAVSRKVLNLSASEIIAEHIISEAKRLLIYTINTVSEIAYNLNFNDASHFIKYFKRHTGTTPQVFRKD</sequence>
<dbReference type="SMART" id="SM00342">
    <property type="entry name" value="HTH_ARAC"/>
    <property type="match status" value="1"/>
</dbReference>
<dbReference type="SUPFAM" id="SSF46689">
    <property type="entry name" value="Homeodomain-like"/>
    <property type="match status" value="1"/>
</dbReference>
<dbReference type="Gene3D" id="1.10.10.60">
    <property type="entry name" value="Homeodomain-like"/>
    <property type="match status" value="1"/>
</dbReference>
<keyword evidence="3" id="KW-0804">Transcription</keyword>
<dbReference type="Proteomes" id="UP001623852">
    <property type="component" value="Chromosome"/>
</dbReference>
<feature type="domain" description="HTH araC/xylS-type" evidence="4">
    <location>
        <begin position="164"/>
        <end position="266"/>
    </location>
</feature>
<dbReference type="PRINTS" id="PR00032">
    <property type="entry name" value="HTHARAC"/>
</dbReference>
<keyword evidence="1" id="KW-0805">Transcription regulation</keyword>
<dbReference type="InterPro" id="IPR011051">
    <property type="entry name" value="RmlC_Cupin_sf"/>
</dbReference>
<accession>A0ABZ2UAR0</accession>
<dbReference type="InterPro" id="IPR009057">
    <property type="entry name" value="Homeodomain-like_sf"/>
</dbReference>
<evidence type="ECO:0000256" key="1">
    <source>
        <dbReference type="ARBA" id="ARBA00023015"/>
    </source>
</evidence>
<reference evidence="5 6" key="1">
    <citation type="submission" date="2024-03" db="EMBL/GenBank/DDBJ databases">
        <title>Flavobacterium soyae.</title>
        <authorList>
            <person name="Zheng W."/>
        </authorList>
    </citation>
    <scope>NUCLEOTIDE SEQUENCE [LARGE SCALE GENOMIC DNA]</scope>
    <source>
        <strain evidence="5 6">55</strain>
    </source>
</reference>
<dbReference type="InterPro" id="IPR014710">
    <property type="entry name" value="RmlC-like_jellyroll"/>
</dbReference>
<evidence type="ECO:0000313" key="5">
    <source>
        <dbReference type="EMBL" id="WYZ18550.1"/>
    </source>
</evidence>
<dbReference type="SUPFAM" id="SSF51182">
    <property type="entry name" value="RmlC-like cupins"/>
    <property type="match status" value="1"/>
</dbReference>
<gene>
    <name evidence="5" type="ORF">AABD74_15415</name>
</gene>
<protein>
    <submittedName>
        <fullName evidence="5">Helix-turn-helix transcriptional regulator</fullName>
    </submittedName>
</protein>
<dbReference type="Pfam" id="PF12833">
    <property type="entry name" value="HTH_18"/>
    <property type="match status" value="1"/>
</dbReference>
<dbReference type="InterPro" id="IPR003313">
    <property type="entry name" value="AraC-bd"/>
</dbReference>
<dbReference type="Gene3D" id="2.60.120.10">
    <property type="entry name" value="Jelly Rolls"/>
    <property type="match status" value="1"/>
</dbReference>
<dbReference type="Pfam" id="PF02311">
    <property type="entry name" value="AraC_binding"/>
    <property type="match status" value="1"/>
</dbReference>
<name>A0ABZ2UAR0_9FLAO</name>
<proteinExistence type="predicted"/>
<evidence type="ECO:0000256" key="2">
    <source>
        <dbReference type="ARBA" id="ARBA00023125"/>
    </source>
</evidence>
<evidence type="ECO:0000313" key="6">
    <source>
        <dbReference type="Proteomes" id="UP001623852"/>
    </source>
</evidence>
<organism evidence="5 6">
    <name type="scientific">Flavobacterium soyae</name>
    <dbReference type="NCBI Taxonomy" id="2903098"/>
    <lineage>
        <taxon>Bacteria</taxon>
        <taxon>Pseudomonadati</taxon>
        <taxon>Bacteroidota</taxon>
        <taxon>Flavobacteriia</taxon>
        <taxon>Flavobacteriales</taxon>
        <taxon>Flavobacteriaceae</taxon>
        <taxon>Flavobacterium</taxon>
    </lineage>
</organism>
<dbReference type="RefSeq" id="WP_406843456.1">
    <property type="nucleotide sequence ID" value="NZ_CP150845.1"/>
</dbReference>
<dbReference type="InterPro" id="IPR018060">
    <property type="entry name" value="HTH_AraC"/>
</dbReference>